<feature type="transmembrane region" description="Helical" evidence="1">
    <location>
        <begin position="147"/>
        <end position="172"/>
    </location>
</feature>
<feature type="transmembrane region" description="Helical" evidence="1">
    <location>
        <begin position="178"/>
        <end position="199"/>
    </location>
</feature>
<dbReference type="KEGG" id="cvn:111136259"/>
<evidence type="ECO:0000256" key="1">
    <source>
        <dbReference type="SAM" id="Phobius"/>
    </source>
</evidence>
<organism evidence="2 3">
    <name type="scientific">Crassostrea virginica</name>
    <name type="common">Eastern oyster</name>
    <dbReference type="NCBI Taxonomy" id="6565"/>
    <lineage>
        <taxon>Eukaryota</taxon>
        <taxon>Metazoa</taxon>
        <taxon>Spiralia</taxon>
        <taxon>Lophotrochozoa</taxon>
        <taxon>Mollusca</taxon>
        <taxon>Bivalvia</taxon>
        <taxon>Autobranchia</taxon>
        <taxon>Pteriomorphia</taxon>
        <taxon>Ostreida</taxon>
        <taxon>Ostreoidea</taxon>
        <taxon>Ostreidae</taxon>
        <taxon>Crassostrea</taxon>
    </lineage>
</organism>
<evidence type="ECO:0000313" key="3">
    <source>
        <dbReference type="RefSeq" id="XP_022342727.1"/>
    </source>
</evidence>
<keyword evidence="2" id="KW-1185">Reference proteome</keyword>
<feature type="transmembrane region" description="Helical" evidence="1">
    <location>
        <begin position="14"/>
        <end position="36"/>
    </location>
</feature>
<keyword evidence="1" id="KW-1133">Transmembrane helix</keyword>
<evidence type="ECO:0000313" key="2">
    <source>
        <dbReference type="Proteomes" id="UP000694844"/>
    </source>
</evidence>
<sequence>MVDKCNEAFYKSTIFLRISLIPATVTLVIFLIGFLIPSWKYLELNLDLRKLTARNAESDIASRDYNVSSWLFYDELEMGFDFSYLDTNDTKLSKDINESIISHPFFVAYIKIGLWRTRVCVEMFAEEQCLHPFETQGYSWIRRSRGFCILALGMALLTVVLILMCLFLSIAADMLLTHVMTLLISIISVSSIVVGVLIFTTNHMKLDEETMVSNNMGMFQMSDSRLSWACWLSASASPSAAITVLFLSMNIVFY</sequence>
<feature type="transmembrane region" description="Helical" evidence="1">
    <location>
        <begin position="228"/>
        <end position="253"/>
    </location>
</feature>
<dbReference type="Gene3D" id="1.20.140.150">
    <property type="match status" value="1"/>
</dbReference>
<dbReference type="RefSeq" id="XP_022342727.1">
    <property type="nucleotide sequence ID" value="XM_022487019.1"/>
</dbReference>
<dbReference type="AlphaFoldDB" id="A0A8B8ES34"/>
<gene>
    <name evidence="3" type="primary">LOC111136259</name>
</gene>
<reference evidence="3" key="2">
    <citation type="submission" date="2025-08" db="UniProtKB">
        <authorList>
            <consortium name="RefSeq"/>
        </authorList>
    </citation>
    <scope>IDENTIFICATION</scope>
    <source>
        <tissue evidence="3">Whole sample</tissue>
    </source>
</reference>
<dbReference type="GeneID" id="111136259"/>
<proteinExistence type="predicted"/>
<name>A0A8B8ES34_CRAVI</name>
<keyword evidence="1" id="KW-0472">Membrane</keyword>
<reference evidence="2" key="1">
    <citation type="submission" date="2024-06" db="UniProtKB">
        <authorList>
            <consortium name="RefSeq"/>
        </authorList>
    </citation>
    <scope>NUCLEOTIDE SEQUENCE [LARGE SCALE GENOMIC DNA]</scope>
</reference>
<dbReference type="Proteomes" id="UP000694844">
    <property type="component" value="Chromosome 1"/>
</dbReference>
<protein>
    <submittedName>
        <fullName evidence="3">Uncharacterized protein LOC111136259</fullName>
    </submittedName>
</protein>
<accession>A0A8B8ES34</accession>
<keyword evidence="1" id="KW-0812">Transmembrane</keyword>